<protein>
    <submittedName>
        <fullName evidence="1">Uncharacterized protein</fullName>
    </submittedName>
</protein>
<dbReference type="Proteomes" id="UP000827084">
    <property type="component" value="Chromosome"/>
</dbReference>
<proteinExistence type="predicted"/>
<dbReference type="EMBL" id="CP080635">
    <property type="protein sequence ID" value="QYX74522.1"/>
    <property type="molecule type" value="Genomic_DNA"/>
</dbReference>
<evidence type="ECO:0000313" key="2">
    <source>
        <dbReference type="Proteomes" id="UP000827084"/>
    </source>
</evidence>
<sequence length="73" mass="8051">MKLEKWQHLSNVILLPNVALLLLNKPIGLNPAWTLGYFDLSTNSVDNPVGGMKKQAAKPCAVGERLKLHHFGC</sequence>
<reference evidence="1 2" key="1">
    <citation type="submission" date="2021-08" db="EMBL/GenBank/DDBJ databases">
        <title>Shewanella putrefaciens YZ-J, complete genome.</title>
        <authorList>
            <person name="Yi Z."/>
        </authorList>
    </citation>
    <scope>NUCLEOTIDE SEQUENCE [LARGE SCALE GENOMIC DNA]</scope>
    <source>
        <strain evidence="1 2">YZ-J</strain>
    </source>
</reference>
<evidence type="ECO:0000313" key="1">
    <source>
        <dbReference type="EMBL" id="QYX74522.1"/>
    </source>
</evidence>
<dbReference type="RefSeq" id="WP_025008738.1">
    <property type="nucleotide sequence ID" value="NZ_CP028435.1"/>
</dbReference>
<name>A0ABX8XFZ5_SHEPU</name>
<gene>
    <name evidence="1" type="ORF">K3G22_09095</name>
</gene>
<dbReference type="GeneID" id="67443413"/>
<accession>A0ABX8XFZ5</accession>
<keyword evidence="2" id="KW-1185">Reference proteome</keyword>
<organism evidence="1 2">
    <name type="scientific">Shewanella putrefaciens</name>
    <name type="common">Pseudomonas putrefaciens</name>
    <dbReference type="NCBI Taxonomy" id="24"/>
    <lineage>
        <taxon>Bacteria</taxon>
        <taxon>Pseudomonadati</taxon>
        <taxon>Pseudomonadota</taxon>
        <taxon>Gammaproteobacteria</taxon>
        <taxon>Alteromonadales</taxon>
        <taxon>Shewanellaceae</taxon>
        <taxon>Shewanella</taxon>
    </lineage>
</organism>